<accession>A0A8H7DL03</accession>
<evidence type="ECO:0000256" key="1">
    <source>
        <dbReference type="SAM" id="MobiDB-lite"/>
    </source>
</evidence>
<protein>
    <submittedName>
        <fullName evidence="2">Uncharacterized protein</fullName>
    </submittedName>
</protein>
<sequence>MVIDSNDNVFALLGGKLKDLVGWQIVTDSAANLMAKLATDSHFTDQDVHHQQAHPETPYPSVSRGVSHGGGQMVTNPLHIPFLVPMSLQQPGKLCNHPNNVKITDEMMAHIFFR</sequence>
<dbReference type="Proteomes" id="UP000623467">
    <property type="component" value="Unassembled WGS sequence"/>
</dbReference>
<gene>
    <name evidence="2" type="ORF">MSAN_00152900</name>
</gene>
<dbReference type="OrthoDB" id="2986440at2759"/>
<comment type="caution">
    <text evidence="2">The sequence shown here is derived from an EMBL/GenBank/DDBJ whole genome shotgun (WGS) entry which is preliminary data.</text>
</comment>
<reference evidence="2" key="1">
    <citation type="submission" date="2020-05" db="EMBL/GenBank/DDBJ databases">
        <title>Mycena genomes resolve the evolution of fungal bioluminescence.</title>
        <authorList>
            <person name="Tsai I.J."/>
        </authorList>
    </citation>
    <scope>NUCLEOTIDE SEQUENCE</scope>
    <source>
        <strain evidence="2">160909Yilan</strain>
    </source>
</reference>
<evidence type="ECO:0000313" key="3">
    <source>
        <dbReference type="Proteomes" id="UP000623467"/>
    </source>
</evidence>
<dbReference type="AlphaFoldDB" id="A0A8H7DL03"/>
<keyword evidence="3" id="KW-1185">Reference proteome</keyword>
<evidence type="ECO:0000313" key="2">
    <source>
        <dbReference type="EMBL" id="KAF7377322.1"/>
    </source>
</evidence>
<organism evidence="2 3">
    <name type="scientific">Mycena sanguinolenta</name>
    <dbReference type="NCBI Taxonomy" id="230812"/>
    <lineage>
        <taxon>Eukaryota</taxon>
        <taxon>Fungi</taxon>
        <taxon>Dikarya</taxon>
        <taxon>Basidiomycota</taxon>
        <taxon>Agaricomycotina</taxon>
        <taxon>Agaricomycetes</taxon>
        <taxon>Agaricomycetidae</taxon>
        <taxon>Agaricales</taxon>
        <taxon>Marasmiineae</taxon>
        <taxon>Mycenaceae</taxon>
        <taxon>Mycena</taxon>
    </lineage>
</organism>
<name>A0A8H7DL03_9AGAR</name>
<feature type="region of interest" description="Disordered" evidence="1">
    <location>
        <begin position="44"/>
        <end position="66"/>
    </location>
</feature>
<proteinExistence type="predicted"/>
<dbReference type="EMBL" id="JACAZH010000001">
    <property type="protein sequence ID" value="KAF7377322.1"/>
    <property type="molecule type" value="Genomic_DNA"/>
</dbReference>